<dbReference type="GO" id="GO:0008270">
    <property type="term" value="F:zinc ion binding"/>
    <property type="evidence" value="ECO:0007669"/>
    <property type="project" value="InterPro"/>
</dbReference>
<feature type="compositionally biased region" description="Polar residues" evidence="1">
    <location>
        <begin position="325"/>
        <end position="335"/>
    </location>
</feature>
<accession>A0A4R0R5J8</accession>
<dbReference type="PROSITE" id="PS00463">
    <property type="entry name" value="ZN2_CY6_FUNGAL_1"/>
    <property type="match status" value="1"/>
</dbReference>
<proteinExistence type="predicted"/>
<evidence type="ECO:0000259" key="2">
    <source>
        <dbReference type="PROSITE" id="PS50048"/>
    </source>
</evidence>
<dbReference type="InterPro" id="IPR036864">
    <property type="entry name" value="Zn2-C6_fun-type_DNA-bd_sf"/>
</dbReference>
<reference evidence="3 4" key="1">
    <citation type="submission" date="2018-11" db="EMBL/GenBank/DDBJ databases">
        <title>Genome assembly of Steccherinum ochraceum LE-BIN_3174, the white-rot fungus of the Steccherinaceae family (The Residual Polyporoid clade, Polyporales, Basidiomycota).</title>
        <authorList>
            <person name="Fedorova T.V."/>
            <person name="Glazunova O.A."/>
            <person name="Landesman E.O."/>
            <person name="Moiseenko K.V."/>
            <person name="Psurtseva N.V."/>
            <person name="Savinova O.S."/>
            <person name="Shakhova N.V."/>
            <person name="Tyazhelova T.V."/>
            <person name="Vasina D.V."/>
        </authorList>
    </citation>
    <scope>NUCLEOTIDE SEQUENCE [LARGE SCALE GENOMIC DNA]</scope>
    <source>
        <strain evidence="3 4">LE-BIN_3174</strain>
    </source>
</reference>
<dbReference type="STRING" id="92696.A0A4R0R5J8"/>
<feature type="domain" description="Zn(2)-C6 fungal-type" evidence="2">
    <location>
        <begin position="396"/>
        <end position="429"/>
    </location>
</feature>
<comment type="caution">
    <text evidence="3">The sequence shown here is derived from an EMBL/GenBank/DDBJ whole genome shotgun (WGS) entry which is preliminary data.</text>
</comment>
<dbReference type="Pfam" id="PF00172">
    <property type="entry name" value="Zn_clus"/>
    <property type="match status" value="1"/>
</dbReference>
<dbReference type="SMART" id="SM00066">
    <property type="entry name" value="GAL4"/>
    <property type="match status" value="1"/>
</dbReference>
<dbReference type="OrthoDB" id="39175at2759"/>
<keyword evidence="4" id="KW-1185">Reference proteome</keyword>
<gene>
    <name evidence="3" type="ORF">EIP91_008431</name>
</gene>
<name>A0A4R0R5J8_9APHY</name>
<dbReference type="GO" id="GO:0000981">
    <property type="term" value="F:DNA-binding transcription factor activity, RNA polymerase II-specific"/>
    <property type="evidence" value="ECO:0007669"/>
    <property type="project" value="InterPro"/>
</dbReference>
<evidence type="ECO:0000256" key="1">
    <source>
        <dbReference type="SAM" id="MobiDB-lite"/>
    </source>
</evidence>
<dbReference type="CDD" id="cd00067">
    <property type="entry name" value="GAL4"/>
    <property type="match status" value="1"/>
</dbReference>
<evidence type="ECO:0000313" key="3">
    <source>
        <dbReference type="EMBL" id="TCD61433.1"/>
    </source>
</evidence>
<feature type="compositionally biased region" description="Low complexity" evidence="1">
    <location>
        <begin position="247"/>
        <end position="293"/>
    </location>
</feature>
<dbReference type="EMBL" id="RWJN01000467">
    <property type="protein sequence ID" value="TCD61433.1"/>
    <property type="molecule type" value="Genomic_DNA"/>
</dbReference>
<feature type="compositionally biased region" description="Low complexity" evidence="1">
    <location>
        <begin position="470"/>
        <end position="487"/>
    </location>
</feature>
<feature type="compositionally biased region" description="Pro residues" evidence="1">
    <location>
        <begin position="348"/>
        <end position="357"/>
    </location>
</feature>
<sequence>MSYYVPPYSTPLNYNYDIPRTPILPQQRVPVQQPQPQAYGAINFNARDTSSVQAPPNGTQWQNGYIQNQQMASHTMSHPVESTLAHALDDLHVSYNQHRGRMPDPNTFYEYRAELRHQRPDFEGDSLAATFSVVDEVACMETAQVSCAEYGESYCSDDDSPYGVLASPILPFDAASPFTDVVDSPINDFHDGLGDTVHSPIHYNAQTFDRPVVPSRSYTLDQAVTLNAPRLPSFPPRSPSLAETKRSASTSTSLSEATGSSSGYSASPAPSSKPSTPLSTISTSTSSSNGSAKPRGRPRKRQNTDVSKATSPPRVVDYPFPKFDGSNQNITSGLPTPSFDAKRIAPKPSEPAHPPPVLSMDEIPIPDAESKPGQAIFKLNSPPEVKEKPKKKPILACLFCRERKIACGQPLPGSTKCNQCARRGLACEFPKESRRGQHKRGPRAARVAALTEASLNAKRPIEPAPFPSFNSNDVDSLASSSSSGAGSKQRVKKETTEGGNMRM</sequence>
<feature type="region of interest" description="Disordered" evidence="1">
    <location>
        <begin position="455"/>
        <end position="503"/>
    </location>
</feature>
<dbReference type="Gene3D" id="4.10.240.10">
    <property type="entry name" value="Zn(2)-C6 fungal-type DNA-binding domain"/>
    <property type="match status" value="1"/>
</dbReference>
<organism evidence="3 4">
    <name type="scientific">Steccherinum ochraceum</name>
    <dbReference type="NCBI Taxonomy" id="92696"/>
    <lineage>
        <taxon>Eukaryota</taxon>
        <taxon>Fungi</taxon>
        <taxon>Dikarya</taxon>
        <taxon>Basidiomycota</taxon>
        <taxon>Agaricomycotina</taxon>
        <taxon>Agaricomycetes</taxon>
        <taxon>Polyporales</taxon>
        <taxon>Steccherinaceae</taxon>
        <taxon>Steccherinum</taxon>
    </lineage>
</organism>
<dbReference type="PROSITE" id="PS50048">
    <property type="entry name" value="ZN2_CY6_FUNGAL_2"/>
    <property type="match status" value="1"/>
</dbReference>
<dbReference type="InterPro" id="IPR001138">
    <property type="entry name" value="Zn2Cys6_DnaBD"/>
</dbReference>
<feature type="region of interest" description="Disordered" evidence="1">
    <location>
        <begin position="228"/>
        <end position="357"/>
    </location>
</feature>
<dbReference type="Proteomes" id="UP000292702">
    <property type="component" value="Unassembled WGS sequence"/>
</dbReference>
<dbReference type="AlphaFoldDB" id="A0A4R0R5J8"/>
<evidence type="ECO:0000313" key="4">
    <source>
        <dbReference type="Proteomes" id="UP000292702"/>
    </source>
</evidence>
<dbReference type="SUPFAM" id="SSF57701">
    <property type="entry name" value="Zn2/Cys6 DNA-binding domain"/>
    <property type="match status" value="1"/>
</dbReference>
<protein>
    <recommendedName>
        <fullName evidence="2">Zn(2)-C6 fungal-type domain-containing protein</fullName>
    </recommendedName>
</protein>